<gene>
    <name evidence="7" type="ORF">ACFQ24_19565</name>
</gene>
<feature type="transmembrane region" description="Helical" evidence="5">
    <location>
        <begin position="15"/>
        <end position="33"/>
    </location>
</feature>
<feature type="transmembrane region" description="Helical" evidence="5">
    <location>
        <begin position="248"/>
        <end position="267"/>
    </location>
</feature>
<evidence type="ECO:0000256" key="3">
    <source>
        <dbReference type="ARBA" id="ARBA00022989"/>
    </source>
</evidence>
<evidence type="ECO:0000259" key="6">
    <source>
        <dbReference type="Pfam" id="PF04932"/>
    </source>
</evidence>
<dbReference type="Pfam" id="PF04932">
    <property type="entry name" value="Wzy_C"/>
    <property type="match status" value="1"/>
</dbReference>
<keyword evidence="7" id="KW-0436">Ligase</keyword>
<feature type="transmembrane region" description="Helical" evidence="5">
    <location>
        <begin position="83"/>
        <end position="102"/>
    </location>
</feature>
<dbReference type="EMBL" id="JBHTLS010000134">
    <property type="protein sequence ID" value="MFD1107068.1"/>
    <property type="molecule type" value="Genomic_DNA"/>
</dbReference>
<feature type="transmembrane region" description="Helical" evidence="5">
    <location>
        <begin position="406"/>
        <end position="424"/>
    </location>
</feature>
<name>A0ABW3P7Y3_9SPHN</name>
<evidence type="ECO:0000256" key="4">
    <source>
        <dbReference type="ARBA" id="ARBA00023136"/>
    </source>
</evidence>
<keyword evidence="8" id="KW-1185">Reference proteome</keyword>
<dbReference type="RefSeq" id="WP_380914285.1">
    <property type="nucleotide sequence ID" value="NZ_JBHTLS010000134.1"/>
</dbReference>
<feature type="domain" description="O-antigen ligase-related" evidence="6">
    <location>
        <begin position="214"/>
        <end position="355"/>
    </location>
</feature>
<comment type="subcellular location">
    <subcellularLocation>
        <location evidence="1">Membrane</location>
        <topology evidence="1">Multi-pass membrane protein</topology>
    </subcellularLocation>
</comment>
<feature type="transmembrane region" description="Helical" evidence="5">
    <location>
        <begin position="378"/>
        <end position="394"/>
    </location>
</feature>
<dbReference type="Proteomes" id="UP001597203">
    <property type="component" value="Unassembled WGS sequence"/>
</dbReference>
<keyword evidence="2 5" id="KW-0812">Transmembrane</keyword>
<dbReference type="GO" id="GO:0016874">
    <property type="term" value="F:ligase activity"/>
    <property type="evidence" value="ECO:0007669"/>
    <property type="project" value="UniProtKB-KW"/>
</dbReference>
<keyword evidence="4 5" id="KW-0472">Membrane</keyword>
<feature type="transmembrane region" description="Helical" evidence="5">
    <location>
        <begin position="108"/>
        <end position="125"/>
    </location>
</feature>
<proteinExistence type="predicted"/>
<dbReference type="PANTHER" id="PTHR37422">
    <property type="entry name" value="TEICHURONIC ACID BIOSYNTHESIS PROTEIN TUAE"/>
    <property type="match status" value="1"/>
</dbReference>
<sequence>MAYYPGRRRLDFSRYYRALAIIAVAILLFATATRLTPLQGDMDVSQSAGEGGSALRQVILFLCAGLVLAASRPLINPAGLLRFPLSMIILLGWCVLSLGWAAAPGVSLRRLILTFLVIWSIFRAVDALGYRQFLKILCYCCIAMLIANYLAVLLKPVAAIHLSADSNDPSLLGAWRGIVPHKNITGPVCALTLFLLVFGIGEMPLVVRLGLIAADIFFLIQTNSKTSMALSLTAILGGYIVKNYHPRVRLLVVPGAIVAGCVLAYVIDTYLPSYLSYLGSSQDAFTGRIQIWRILVDYIQDHLMLGAGFASFWAVGDSGPLSHYTSQRWILLQVAEGHNGYLDITAQLGLIGLGLSVLAIFVVPLAKLIFEADLPDRYRALMFAILFFSIGHNVTESSIMATDQFMQFVLMLVIACIEDMRAPWRAIRHANMMRWVRAAGEEFRLAVAAAIGRVNADKDDPR</sequence>
<protein>
    <submittedName>
        <fullName evidence="7">O-antigen ligase family protein</fullName>
    </submittedName>
</protein>
<reference evidence="8" key="1">
    <citation type="journal article" date="2019" name="Int. J. Syst. Evol. Microbiol.">
        <title>The Global Catalogue of Microorganisms (GCM) 10K type strain sequencing project: providing services to taxonomists for standard genome sequencing and annotation.</title>
        <authorList>
            <consortium name="The Broad Institute Genomics Platform"/>
            <consortium name="The Broad Institute Genome Sequencing Center for Infectious Disease"/>
            <person name="Wu L."/>
            <person name="Ma J."/>
        </authorList>
    </citation>
    <scope>NUCLEOTIDE SEQUENCE [LARGE SCALE GENOMIC DNA]</scope>
    <source>
        <strain evidence="8">CCUG 54329</strain>
    </source>
</reference>
<dbReference type="InterPro" id="IPR007016">
    <property type="entry name" value="O-antigen_ligase-rel_domated"/>
</dbReference>
<evidence type="ECO:0000256" key="1">
    <source>
        <dbReference type="ARBA" id="ARBA00004141"/>
    </source>
</evidence>
<comment type="caution">
    <text evidence="7">The sequence shown here is derived from an EMBL/GenBank/DDBJ whole genome shotgun (WGS) entry which is preliminary data.</text>
</comment>
<feature type="transmembrane region" description="Helical" evidence="5">
    <location>
        <begin position="53"/>
        <end position="71"/>
    </location>
</feature>
<keyword evidence="3 5" id="KW-1133">Transmembrane helix</keyword>
<accession>A0ABW3P7Y3</accession>
<organism evidence="7 8">
    <name type="scientific">Sphingobium olei</name>
    <dbReference type="NCBI Taxonomy" id="420955"/>
    <lineage>
        <taxon>Bacteria</taxon>
        <taxon>Pseudomonadati</taxon>
        <taxon>Pseudomonadota</taxon>
        <taxon>Alphaproteobacteria</taxon>
        <taxon>Sphingomonadales</taxon>
        <taxon>Sphingomonadaceae</taxon>
        <taxon>Sphingobium</taxon>
    </lineage>
</organism>
<evidence type="ECO:0000256" key="2">
    <source>
        <dbReference type="ARBA" id="ARBA00022692"/>
    </source>
</evidence>
<feature type="transmembrane region" description="Helical" evidence="5">
    <location>
        <begin position="137"/>
        <end position="164"/>
    </location>
</feature>
<evidence type="ECO:0000313" key="7">
    <source>
        <dbReference type="EMBL" id="MFD1107068.1"/>
    </source>
</evidence>
<feature type="transmembrane region" description="Helical" evidence="5">
    <location>
        <begin position="344"/>
        <end position="366"/>
    </location>
</feature>
<dbReference type="InterPro" id="IPR051533">
    <property type="entry name" value="WaaL-like"/>
</dbReference>
<evidence type="ECO:0000313" key="8">
    <source>
        <dbReference type="Proteomes" id="UP001597203"/>
    </source>
</evidence>
<dbReference type="PANTHER" id="PTHR37422:SF21">
    <property type="entry name" value="EXOQ-LIKE PROTEIN"/>
    <property type="match status" value="1"/>
</dbReference>
<evidence type="ECO:0000256" key="5">
    <source>
        <dbReference type="SAM" id="Phobius"/>
    </source>
</evidence>